<reference evidence="1 2" key="1">
    <citation type="journal article" date="2019" name="Int. J. Syst. Evol. Microbiol.">
        <title>The Global Catalogue of Microorganisms (GCM) 10K type strain sequencing project: providing services to taxonomists for standard genome sequencing and annotation.</title>
        <authorList>
            <consortium name="The Broad Institute Genomics Platform"/>
            <consortium name="The Broad Institute Genome Sequencing Center for Infectious Disease"/>
            <person name="Wu L."/>
            <person name="Ma J."/>
        </authorList>
    </citation>
    <scope>NUCLEOTIDE SEQUENCE [LARGE SCALE GENOMIC DNA]</scope>
    <source>
        <strain evidence="1 2">JCM 16014</strain>
    </source>
</reference>
<evidence type="ECO:0000313" key="1">
    <source>
        <dbReference type="EMBL" id="GAA2061042.1"/>
    </source>
</evidence>
<name>A0ABN2VFE2_9ACTN</name>
<accession>A0ABN2VFE2</accession>
<dbReference type="SUPFAM" id="SSF47413">
    <property type="entry name" value="lambda repressor-like DNA-binding domains"/>
    <property type="match status" value="1"/>
</dbReference>
<evidence type="ECO:0008006" key="3">
    <source>
        <dbReference type="Google" id="ProtNLM"/>
    </source>
</evidence>
<dbReference type="Gene3D" id="1.10.260.40">
    <property type="entry name" value="lambda repressor-like DNA-binding domains"/>
    <property type="match status" value="1"/>
</dbReference>
<protein>
    <recommendedName>
        <fullName evidence="3">Helix-turn-helix domain-containing protein</fullName>
    </recommendedName>
</protein>
<dbReference type="EMBL" id="BAAAQN010000081">
    <property type="protein sequence ID" value="GAA2061042.1"/>
    <property type="molecule type" value="Genomic_DNA"/>
</dbReference>
<dbReference type="InterPro" id="IPR001387">
    <property type="entry name" value="Cro/C1-type_HTH"/>
</dbReference>
<organism evidence="1 2">
    <name type="scientific">Catenulispora yoronensis</name>
    <dbReference type="NCBI Taxonomy" id="450799"/>
    <lineage>
        <taxon>Bacteria</taxon>
        <taxon>Bacillati</taxon>
        <taxon>Actinomycetota</taxon>
        <taxon>Actinomycetes</taxon>
        <taxon>Catenulisporales</taxon>
        <taxon>Catenulisporaceae</taxon>
        <taxon>Catenulispora</taxon>
    </lineage>
</organism>
<sequence length="368" mass="39912">MTVGSQIRTLRLAHGWSERELADQLCRVSGHDTISKREVRRWELGNVTPGPFWLAHLACVLQVPEGVLNARRGDLLAVAGAITLVPAVASDLIGAGFATALWDRPTPDYWEARADEYGHLYMSLGTADVQRQLACDLIAVQSQLANPNVWATASRLVTLYGKTFADVPSKAADWYRTAVASADESGDLPARVWARAHSALTLAYWGTSLDEADAMADQALELSDRSTLGRLNACLAKAHIAALRDDKTAALNWLGQGTNIFDVVSSDDPLSDYAMPEWRMATISSLVLSRIGDERRAAEVQDVASRVLPESLPRFATHLELHRGLLLAKTGDKQGGVAYARAALDKLPAGRHSATLRAMMGEIKHATV</sequence>
<gene>
    <name evidence="1" type="ORF">GCM10009839_84940</name>
</gene>
<dbReference type="Proteomes" id="UP001500751">
    <property type="component" value="Unassembled WGS sequence"/>
</dbReference>
<dbReference type="InterPro" id="IPR010982">
    <property type="entry name" value="Lambda_DNA-bd_dom_sf"/>
</dbReference>
<proteinExistence type="predicted"/>
<evidence type="ECO:0000313" key="2">
    <source>
        <dbReference type="Proteomes" id="UP001500751"/>
    </source>
</evidence>
<keyword evidence="2" id="KW-1185">Reference proteome</keyword>
<dbReference type="CDD" id="cd00093">
    <property type="entry name" value="HTH_XRE"/>
    <property type="match status" value="1"/>
</dbReference>
<comment type="caution">
    <text evidence="1">The sequence shown here is derived from an EMBL/GenBank/DDBJ whole genome shotgun (WGS) entry which is preliminary data.</text>
</comment>